<accession>A0AAV2KUP5</accession>
<evidence type="ECO:0000313" key="2">
    <source>
        <dbReference type="EMBL" id="CAL1591889.1"/>
    </source>
</evidence>
<reference evidence="2 3" key="1">
    <citation type="submission" date="2024-04" db="EMBL/GenBank/DDBJ databases">
        <authorList>
            <person name="Waldvogel A.-M."/>
            <person name="Schoenle A."/>
        </authorList>
    </citation>
    <scope>NUCLEOTIDE SEQUENCE [LARGE SCALE GENOMIC DNA]</scope>
</reference>
<feature type="region of interest" description="Disordered" evidence="1">
    <location>
        <begin position="1"/>
        <end position="20"/>
    </location>
</feature>
<dbReference type="Proteomes" id="UP001497482">
    <property type="component" value="Chromosome 2"/>
</dbReference>
<name>A0AAV2KUP5_KNICA</name>
<proteinExistence type="predicted"/>
<gene>
    <name evidence="2" type="ORF">KC01_LOCUS21224</name>
</gene>
<protein>
    <submittedName>
        <fullName evidence="2">Uncharacterized protein</fullName>
    </submittedName>
</protein>
<evidence type="ECO:0000313" key="3">
    <source>
        <dbReference type="Proteomes" id="UP001497482"/>
    </source>
</evidence>
<organism evidence="2 3">
    <name type="scientific">Knipowitschia caucasica</name>
    <name type="common">Caucasian dwarf goby</name>
    <name type="synonym">Pomatoschistus caucasicus</name>
    <dbReference type="NCBI Taxonomy" id="637954"/>
    <lineage>
        <taxon>Eukaryota</taxon>
        <taxon>Metazoa</taxon>
        <taxon>Chordata</taxon>
        <taxon>Craniata</taxon>
        <taxon>Vertebrata</taxon>
        <taxon>Euteleostomi</taxon>
        <taxon>Actinopterygii</taxon>
        <taxon>Neopterygii</taxon>
        <taxon>Teleostei</taxon>
        <taxon>Neoteleostei</taxon>
        <taxon>Acanthomorphata</taxon>
        <taxon>Gobiaria</taxon>
        <taxon>Gobiiformes</taxon>
        <taxon>Gobioidei</taxon>
        <taxon>Gobiidae</taxon>
        <taxon>Gobiinae</taxon>
        <taxon>Knipowitschia</taxon>
    </lineage>
</organism>
<dbReference type="EMBL" id="OZ035824">
    <property type="protein sequence ID" value="CAL1591889.1"/>
    <property type="molecule type" value="Genomic_DNA"/>
</dbReference>
<keyword evidence="3" id="KW-1185">Reference proteome</keyword>
<dbReference type="AlphaFoldDB" id="A0AAV2KUP5"/>
<evidence type="ECO:0000256" key="1">
    <source>
        <dbReference type="SAM" id="MobiDB-lite"/>
    </source>
</evidence>
<sequence length="101" mass="11027">MATQPLLTSEKPSQGQRSLLSPPTVCAVCFGVKTTGGASGNYGRPWALRDLNSFFHLLTRGEQKRQTQTAGFARVRKFPAEGTEGVGRSLVLCCCDWKEHV</sequence>